<comment type="catalytic activity">
    <reaction evidence="9">
        <text>D-ribose + ATP = D-ribose 5-phosphate + ADP + H(+)</text>
        <dbReference type="Rhea" id="RHEA:13697"/>
        <dbReference type="ChEBI" id="CHEBI:15378"/>
        <dbReference type="ChEBI" id="CHEBI:30616"/>
        <dbReference type="ChEBI" id="CHEBI:47013"/>
        <dbReference type="ChEBI" id="CHEBI:78346"/>
        <dbReference type="ChEBI" id="CHEBI:456216"/>
        <dbReference type="EC" id="2.7.1.15"/>
    </reaction>
</comment>
<dbReference type="PANTHER" id="PTHR10584:SF166">
    <property type="entry name" value="RIBOKINASE"/>
    <property type="match status" value="1"/>
</dbReference>
<organism evidence="11 12">
    <name type="scientific">Brevibacterium paucivorans</name>
    <dbReference type="NCBI Taxonomy" id="170994"/>
    <lineage>
        <taxon>Bacteria</taxon>
        <taxon>Bacillati</taxon>
        <taxon>Actinomycetota</taxon>
        <taxon>Actinomycetes</taxon>
        <taxon>Micrococcales</taxon>
        <taxon>Brevibacteriaceae</taxon>
        <taxon>Brevibacterium</taxon>
    </lineage>
</organism>
<keyword evidence="6 9" id="KW-0460">Magnesium</keyword>
<accession>A0A2N6VQ21</accession>
<dbReference type="Gene3D" id="3.40.1190.20">
    <property type="match status" value="1"/>
</dbReference>
<dbReference type="GO" id="GO:0019303">
    <property type="term" value="P:D-ribose catabolic process"/>
    <property type="evidence" value="ECO:0007669"/>
    <property type="project" value="UniProtKB-UniRule"/>
</dbReference>
<comment type="subunit">
    <text evidence="9">Homodimer.</text>
</comment>
<gene>
    <name evidence="9" type="primary">rbsK</name>
    <name evidence="11" type="ORF">CJ199_02305</name>
</gene>
<reference evidence="11 12" key="1">
    <citation type="submission" date="2017-09" db="EMBL/GenBank/DDBJ databases">
        <title>Bacterial strain isolated from the female urinary microbiota.</title>
        <authorList>
            <person name="Thomas-White K."/>
            <person name="Kumar N."/>
            <person name="Forster S."/>
            <person name="Putonti C."/>
            <person name="Lawley T."/>
            <person name="Wolfe A.J."/>
        </authorList>
    </citation>
    <scope>NUCLEOTIDE SEQUENCE [LARGE SCALE GENOMIC DNA]</scope>
    <source>
        <strain evidence="11 12">UMB1301</strain>
    </source>
</reference>
<evidence type="ECO:0000256" key="3">
    <source>
        <dbReference type="ARBA" id="ARBA00022741"/>
    </source>
</evidence>
<dbReference type="InterPro" id="IPR011877">
    <property type="entry name" value="Ribokinase"/>
</dbReference>
<keyword evidence="2 9" id="KW-0479">Metal-binding</keyword>
<comment type="pathway">
    <text evidence="9">Carbohydrate metabolism; D-ribose degradation; D-ribose 5-phosphate from beta-D-ribopyranose: step 2/2.</text>
</comment>
<comment type="similarity">
    <text evidence="9">Belongs to the carbohydrate kinase PfkB family. Ribokinase subfamily.</text>
</comment>
<feature type="binding site" evidence="9">
    <location>
        <begin position="39"/>
        <end position="43"/>
    </location>
    <ligand>
        <name>substrate</name>
    </ligand>
</feature>
<dbReference type="AlphaFoldDB" id="A0A2N6VQ21"/>
<dbReference type="GO" id="GO:0005829">
    <property type="term" value="C:cytosol"/>
    <property type="evidence" value="ECO:0007669"/>
    <property type="project" value="TreeGrafter"/>
</dbReference>
<feature type="binding site" evidence="9">
    <location>
        <position position="222"/>
    </location>
    <ligand>
        <name>K(+)</name>
        <dbReference type="ChEBI" id="CHEBI:29103"/>
    </ligand>
</feature>
<keyword evidence="9" id="KW-0963">Cytoplasm</keyword>
<keyword evidence="4 9" id="KW-0418">Kinase</keyword>
<protein>
    <recommendedName>
        <fullName evidence="9">Ribokinase</fullName>
        <shortName evidence="9">RK</shortName>
        <ecNumber evidence="9">2.7.1.15</ecNumber>
    </recommendedName>
</protein>
<name>A0A2N6VQ21_9MICO</name>
<comment type="activity regulation">
    <text evidence="9">Activated by a monovalent cation that binds near, but not in, the active site. The most likely occupant of the site in vivo is potassium. Ion binding induces a conformational change that may alter substrate affinity.</text>
</comment>
<comment type="caution">
    <text evidence="11">The sequence shown here is derived from an EMBL/GenBank/DDBJ whole genome shotgun (WGS) entry which is preliminary data.</text>
</comment>
<evidence type="ECO:0000256" key="8">
    <source>
        <dbReference type="ARBA" id="ARBA00023277"/>
    </source>
</evidence>
<dbReference type="Pfam" id="PF00294">
    <property type="entry name" value="PfkB"/>
    <property type="match status" value="1"/>
</dbReference>
<dbReference type="CDD" id="cd01174">
    <property type="entry name" value="ribokinase"/>
    <property type="match status" value="1"/>
</dbReference>
<keyword evidence="1 9" id="KW-0808">Transferase</keyword>
<feature type="binding site" evidence="9">
    <location>
        <begin position="227"/>
        <end position="228"/>
    </location>
    <ligand>
        <name>ATP</name>
        <dbReference type="ChEBI" id="CHEBI:30616"/>
    </ligand>
</feature>
<feature type="active site" description="Proton acceptor" evidence="9">
    <location>
        <position position="228"/>
    </location>
</feature>
<keyword evidence="8 9" id="KW-0119">Carbohydrate metabolism</keyword>
<keyword evidence="3 9" id="KW-0547">Nucleotide-binding</keyword>
<evidence type="ECO:0000313" key="12">
    <source>
        <dbReference type="Proteomes" id="UP000235598"/>
    </source>
</evidence>
<evidence type="ECO:0000256" key="5">
    <source>
        <dbReference type="ARBA" id="ARBA00022840"/>
    </source>
</evidence>
<dbReference type="GO" id="GO:0005524">
    <property type="term" value="F:ATP binding"/>
    <property type="evidence" value="ECO:0007669"/>
    <property type="project" value="UniProtKB-UniRule"/>
</dbReference>
<dbReference type="GO" id="GO:0046872">
    <property type="term" value="F:metal ion binding"/>
    <property type="evidence" value="ECO:0007669"/>
    <property type="project" value="UniProtKB-KW"/>
</dbReference>
<dbReference type="OrthoDB" id="9775849at2"/>
<dbReference type="EMBL" id="PNHK01000001">
    <property type="protein sequence ID" value="PMD06226.1"/>
    <property type="molecule type" value="Genomic_DNA"/>
</dbReference>
<comment type="function">
    <text evidence="9">Catalyzes the phosphorylation of ribose at O-5 in a reaction requiring ATP and magnesium. The resulting D-ribose-5-phosphate can then be used either for sythesis of nucleotides, histidine, and tryptophan, or as a component of the pentose phosphate pathway.</text>
</comment>
<dbReference type="RefSeq" id="WP_102237878.1">
    <property type="nucleotide sequence ID" value="NZ_BAAAIM010000008.1"/>
</dbReference>
<dbReference type="EC" id="2.7.1.15" evidence="9"/>
<evidence type="ECO:0000256" key="6">
    <source>
        <dbReference type="ARBA" id="ARBA00022842"/>
    </source>
</evidence>
<evidence type="ECO:0000256" key="7">
    <source>
        <dbReference type="ARBA" id="ARBA00022958"/>
    </source>
</evidence>
<proteinExistence type="inferred from homology"/>
<dbReference type="HAMAP" id="MF_01987">
    <property type="entry name" value="Ribokinase"/>
    <property type="match status" value="1"/>
</dbReference>
<dbReference type="Proteomes" id="UP000235598">
    <property type="component" value="Unassembled WGS sequence"/>
</dbReference>
<dbReference type="SUPFAM" id="SSF53613">
    <property type="entry name" value="Ribokinase-like"/>
    <property type="match status" value="1"/>
</dbReference>
<dbReference type="PANTHER" id="PTHR10584">
    <property type="entry name" value="SUGAR KINASE"/>
    <property type="match status" value="1"/>
</dbReference>
<dbReference type="InterPro" id="IPR002139">
    <property type="entry name" value="Ribo/fructo_kinase"/>
</dbReference>
<feature type="binding site" evidence="9">
    <location>
        <begin position="11"/>
        <end position="13"/>
    </location>
    <ligand>
        <name>substrate</name>
    </ligand>
</feature>
<dbReference type="PRINTS" id="PR00990">
    <property type="entry name" value="RIBOKINASE"/>
</dbReference>
<dbReference type="UniPathway" id="UPA00916">
    <property type="reaction ID" value="UER00889"/>
</dbReference>
<feature type="binding site" evidence="9">
    <location>
        <position position="139"/>
    </location>
    <ligand>
        <name>substrate</name>
    </ligand>
</feature>
<feature type="binding site" evidence="9">
    <location>
        <begin position="200"/>
        <end position="205"/>
    </location>
    <ligand>
        <name>ATP</name>
        <dbReference type="ChEBI" id="CHEBI:30616"/>
    </ligand>
</feature>
<feature type="binding site" evidence="9">
    <location>
        <position position="224"/>
    </location>
    <ligand>
        <name>K(+)</name>
        <dbReference type="ChEBI" id="CHEBI:29103"/>
    </ligand>
</feature>
<evidence type="ECO:0000256" key="1">
    <source>
        <dbReference type="ARBA" id="ARBA00022679"/>
    </source>
</evidence>
<evidence type="ECO:0000256" key="2">
    <source>
        <dbReference type="ARBA" id="ARBA00022723"/>
    </source>
</evidence>
<feature type="binding site" evidence="9">
    <location>
        <position position="261"/>
    </location>
    <ligand>
        <name>K(+)</name>
        <dbReference type="ChEBI" id="CHEBI:29103"/>
    </ligand>
</feature>
<evidence type="ECO:0000256" key="4">
    <source>
        <dbReference type="ARBA" id="ARBA00022777"/>
    </source>
</evidence>
<comment type="caution">
    <text evidence="9">Lacks conserved residue(s) required for the propagation of feature annotation.</text>
</comment>
<comment type="cofactor">
    <cofactor evidence="9">
        <name>Mg(2+)</name>
        <dbReference type="ChEBI" id="CHEBI:18420"/>
    </cofactor>
    <text evidence="9">Requires a divalent cation, most likely magnesium in vivo, as an electrophilic catalyst to aid phosphoryl group transfer. It is the chelate of the metal and the nucleotide that is the actual substrate.</text>
</comment>
<feature type="binding site" evidence="9">
    <location>
        <position position="258"/>
    </location>
    <ligand>
        <name>K(+)</name>
        <dbReference type="ChEBI" id="CHEBI:29103"/>
    </ligand>
</feature>
<dbReference type="GO" id="GO:0004747">
    <property type="term" value="F:ribokinase activity"/>
    <property type="evidence" value="ECO:0007669"/>
    <property type="project" value="UniProtKB-UniRule"/>
</dbReference>
<evidence type="ECO:0000313" key="11">
    <source>
        <dbReference type="EMBL" id="PMD06226.1"/>
    </source>
</evidence>
<dbReference type="InterPro" id="IPR029056">
    <property type="entry name" value="Ribokinase-like"/>
</dbReference>
<sequence>MPKVIVVGSVNVDTVLMVNRHPRVGETIFTNKLVIQPGGKGANQAVAAARAGAKTYLVGLTGDDNDGRKYRQHLINCDVDVSRLGQVEGYTGSAYIVVDSRGENSIVVDPGANQHIGEAQVQAVRELVEPGDVVTTMNEVPTPAIIGAMETAKEGGATTVFNPSPWEEDMRRLVELCDVVVANEFESQQLGSENRSIAMTFGARGALWDGIFAPAPAVEAFDSTGAGDVFTGTLCAMLAQGASKEDALTVAVHKASHSVTHQGAQIWTV</sequence>
<evidence type="ECO:0000256" key="9">
    <source>
        <dbReference type="HAMAP-Rule" id="MF_01987"/>
    </source>
</evidence>
<evidence type="ECO:0000259" key="10">
    <source>
        <dbReference type="Pfam" id="PF00294"/>
    </source>
</evidence>
<feature type="domain" description="Carbohydrate kinase PfkB" evidence="10">
    <location>
        <begin position="1"/>
        <end position="266"/>
    </location>
</feature>
<feature type="binding site" evidence="9">
    <location>
        <position position="183"/>
    </location>
    <ligand>
        <name>ATP</name>
        <dbReference type="ChEBI" id="CHEBI:30616"/>
    </ligand>
</feature>
<keyword evidence="7 9" id="KW-0630">Potassium</keyword>
<feature type="binding site" evidence="9">
    <location>
        <position position="263"/>
    </location>
    <ligand>
        <name>K(+)</name>
        <dbReference type="ChEBI" id="CHEBI:29103"/>
    </ligand>
</feature>
<dbReference type="InterPro" id="IPR011611">
    <property type="entry name" value="PfkB_dom"/>
</dbReference>
<comment type="subcellular location">
    <subcellularLocation>
        <location evidence="9">Cytoplasm</location>
    </subcellularLocation>
</comment>
<keyword evidence="5 9" id="KW-0067">ATP-binding</keyword>
<feature type="binding site" evidence="9">
    <location>
        <position position="228"/>
    </location>
    <ligand>
        <name>substrate</name>
    </ligand>
</feature>